<keyword evidence="5" id="KW-0634">PQQ</keyword>
<evidence type="ECO:0000313" key="14">
    <source>
        <dbReference type="Proteomes" id="UP000327085"/>
    </source>
</evidence>
<organism evidence="13 14">
    <name type="scientific">Prunus dulcis</name>
    <name type="common">Almond</name>
    <name type="synonym">Amygdalus dulcis</name>
    <dbReference type="NCBI Taxonomy" id="3755"/>
    <lineage>
        <taxon>Eukaryota</taxon>
        <taxon>Viridiplantae</taxon>
        <taxon>Streptophyta</taxon>
        <taxon>Embryophyta</taxon>
        <taxon>Tracheophyta</taxon>
        <taxon>Spermatophyta</taxon>
        <taxon>Magnoliopsida</taxon>
        <taxon>eudicotyledons</taxon>
        <taxon>Gunneridae</taxon>
        <taxon>Pentapetalae</taxon>
        <taxon>rosids</taxon>
        <taxon>fabids</taxon>
        <taxon>Rosales</taxon>
        <taxon>Rosaceae</taxon>
        <taxon>Amygdaloideae</taxon>
        <taxon>Amygdaleae</taxon>
        <taxon>Prunus</taxon>
    </lineage>
</organism>
<dbReference type="Gramene" id="VVA20180">
    <property type="protein sequence ID" value="VVA20180"/>
    <property type="gene ID" value="Prudul26B005852"/>
</dbReference>
<dbReference type="SUPFAM" id="SSF50952">
    <property type="entry name" value="Soluble quinoprotein glucose dehydrogenase"/>
    <property type="match status" value="1"/>
</dbReference>
<feature type="signal peptide" evidence="11">
    <location>
        <begin position="1"/>
        <end position="26"/>
    </location>
</feature>
<keyword evidence="4 11" id="KW-0732">Signal</keyword>
<sequence>MSGIFSTIVVFVFCNLLLLLTDFSSSHPLCTNMRSPFTPKALLTFCQYNGSVCCNSTEDMQLQNLFKTMDVSDLGCASLVKSILCSRCDRFSAELFRIESVPRKVPILCNSTVSPNSRQYQHGGVDFCSNVWDECQNVSLLNSPFSMQVGGGTPSNSTSKLSDIWQSKNDFCNTFGGSSESELFCFDGGPVLLNNSEIPTPPSGMCLEKIGNGSYLNMVAHPDGSSRVFLSDQPGKVWMATVPEEESGEMLVIDKSNPFLDLTDAVYADTEFGMMGLAFHPNYVQNGRFFASFNCDKVKWPECSGRCSCNSDVGCDPSKLGSDNGAQPCQYHSIIAEFTANGTTSQPSSVTSVKPLEVRRIFTMGLPFTSHHAGQILFGPKDGFLYFMMGDGGSIGDPYNFSQNKKSLLGKIMRLDIDNLPSAMTITDLGLWGNYSVPGDNPFSEDKELQPEIWALGFRNPWRCSFDLERPSYFLCADVGQDQYEEVDIITKGGNYGWRIYEGPSPYNPPKSPGGNTSATSIHPIFPVMGYNHSDVNKAEGSASITGGYFYRSTTDPCMHGRYLYADLFAGGIWTGIETPEDSGNFTSTKIPVSCALDSPIQCSAEAGSSLPALGFIFSFGQDNRKDIFILASSGLYRVVRPSRCNYTCSKENVTSSSHPKSVPSPAPSASCTRRQLNNPFVLELLIFFSTFFGFFL</sequence>
<keyword evidence="8" id="KW-0325">Glycoprotein</keyword>
<dbReference type="InterPro" id="IPR011042">
    <property type="entry name" value="6-blade_b-propeller_TolB-like"/>
</dbReference>
<keyword evidence="7" id="KW-0472">Membrane</keyword>
<dbReference type="InterPro" id="IPR012938">
    <property type="entry name" value="Glc/Sorbosone_DH"/>
</dbReference>
<evidence type="ECO:0000313" key="13">
    <source>
        <dbReference type="EMBL" id="VVA20180.1"/>
    </source>
</evidence>
<evidence type="ECO:0000256" key="9">
    <source>
        <dbReference type="ARBA" id="ARBA00023288"/>
    </source>
</evidence>
<dbReference type="GO" id="GO:0016491">
    <property type="term" value="F:oxidoreductase activity"/>
    <property type="evidence" value="ECO:0007669"/>
    <property type="project" value="UniProtKB-KW"/>
</dbReference>
<reference evidence="14" key="1">
    <citation type="journal article" date="2020" name="Plant J.">
        <title>Transposons played a major role in the diversification between the closely related almond and peach genomes: results from the almond genome sequence.</title>
        <authorList>
            <person name="Alioto T."/>
            <person name="Alexiou K.G."/>
            <person name="Bardil A."/>
            <person name="Barteri F."/>
            <person name="Castanera R."/>
            <person name="Cruz F."/>
            <person name="Dhingra A."/>
            <person name="Duval H."/>
            <person name="Fernandez I Marti A."/>
            <person name="Frias L."/>
            <person name="Galan B."/>
            <person name="Garcia J.L."/>
            <person name="Howad W."/>
            <person name="Gomez-Garrido J."/>
            <person name="Gut M."/>
            <person name="Julca I."/>
            <person name="Morata J."/>
            <person name="Puigdomenech P."/>
            <person name="Ribeca P."/>
            <person name="Rubio Cabetas M.J."/>
            <person name="Vlasova A."/>
            <person name="Wirthensohn M."/>
            <person name="Garcia-Mas J."/>
            <person name="Gabaldon T."/>
            <person name="Casacuberta J.M."/>
            <person name="Arus P."/>
        </authorList>
    </citation>
    <scope>NUCLEOTIDE SEQUENCE [LARGE SCALE GENOMIC DNA]</scope>
    <source>
        <strain evidence="14">cv. Texas</strain>
    </source>
</reference>
<dbReference type="Proteomes" id="UP000327085">
    <property type="component" value="Chromosome 3"/>
</dbReference>
<evidence type="ECO:0000256" key="11">
    <source>
        <dbReference type="SAM" id="SignalP"/>
    </source>
</evidence>
<evidence type="ECO:0000256" key="3">
    <source>
        <dbReference type="ARBA" id="ARBA00022475"/>
    </source>
</evidence>
<evidence type="ECO:0000256" key="2">
    <source>
        <dbReference type="ARBA" id="ARBA00004193"/>
    </source>
</evidence>
<accession>A0A5E4EYE9</accession>
<keyword evidence="9" id="KW-0449">Lipoprotein</keyword>
<evidence type="ECO:0000256" key="1">
    <source>
        <dbReference type="ARBA" id="ARBA00001931"/>
    </source>
</evidence>
<dbReference type="PANTHER" id="PTHR19328:SF66">
    <property type="entry name" value="CATALYTICS"/>
    <property type="match status" value="1"/>
</dbReference>
<feature type="chain" id="PRO_5023117028" description="Glucose/Sorbosone dehydrogenase domain-containing protein" evidence="11">
    <location>
        <begin position="27"/>
        <end position="697"/>
    </location>
</feature>
<name>A0A5E4EYE9_PRUDU</name>
<evidence type="ECO:0000256" key="6">
    <source>
        <dbReference type="ARBA" id="ARBA00023002"/>
    </source>
</evidence>
<evidence type="ECO:0000256" key="5">
    <source>
        <dbReference type="ARBA" id="ARBA00022891"/>
    </source>
</evidence>
<dbReference type="Gene3D" id="2.120.10.30">
    <property type="entry name" value="TolB, C-terminal domain"/>
    <property type="match status" value="1"/>
</dbReference>
<comment type="similarity">
    <text evidence="10">Belongs to the PQQ oxidoreductase GdhB family.</text>
</comment>
<comment type="subcellular location">
    <subcellularLocation>
        <location evidence="2">Cell membrane</location>
        <topology evidence="2">Lipid-anchor</topology>
    </subcellularLocation>
</comment>
<dbReference type="EMBL" id="CABIKO010000041">
    <property type="protein sequence ID" value="VVA20180.1"/>
    <property type="molecule type" value="Genomic_DNA"/>
</dbReference>
<keyword evidence="6" id="KW-0560">Oxidoreductase</keyword>
<dbReference type="InParanoid" id="A0A5E4EYE9"/>
<evidence type="ECO:0000256" key="7">
    <source>
        <dbReference type="ARBA" id="ARBA00023136"/>
    </source>
</evidence>
<evidence type="ECO:0000256" key="4">
    <source>
        <dbReference type="ARBA" id="ARBA00022729"/>
    </source>
</evidence>
<evidence type="ECO:0000256" key="8">
    <source>
        <dbReference type="ARBA" id="ARBA00023180"/>
    </source>
</evidence>
<comment type="cofactor">
    <cofactor evidence="1">
        <name>pyrroloquinoline quinone</name>
        <dbReference type="ChEBI" id="CHEBI:58442"/>
    </cofactor>
</comment>
<dbReference type="AlphaFoldDB" id="A0A5E4EYE9"/>
<dbReference type="FunCoup" id="A0A5E4EYE9">
    <property type="interactions" value="94"/>
</dbReference>
<feature type="domain" description="Glucose/Sorbosone dehydrogenase" evidence="12">
    <location>
        <begin position="245"/>
        <end position="566"/>
    </location>
</feature>
<dbReference type="OMA" id="CCDQSKD"/>
<protein>
    <recommendedName>
        <fullName evidence="12">Glucose/Sorbosone dehydrogenase domain-containing protein</fullName>
    </recommendedName>
</protein>
<proteinExistence type="inferred from homology"/>
<dbReference type="GO" id="GO:0005886">
    <property type="term" value="C:plasma membrane"/>
    <property type="evidence" value="ECO:0007669"/>
    <property type="project" value="UniProtKB-SubCell"/>
</dbReference>
<evidence type="ECO:0000259" key="12">
    <source>
        <dbReference type="Pfam" id="PF07995"/>
    </source>
</evidence>
<keyword evidence="3" id="KW-1003">Cell membrane</keyword>
<dbReference type="InterPro" id="IPR011041">
    <property type="entry name" value="Quinoprot_gluc/sorb_DH_b-prop"/>
</dbReference>
<dbReference type="PANTHER" id="PTHR19328">
    <property type="entry name" value="HEDGEHOG-INTERACTING PROTEIN"/>
    <property type="match status" value="1"/>
</dbReference>
<evidence type="ECO:0000256" key="10">
    <source>
        <dbReference type="ARBA" id="ARBA00061483"/>
    </source>
</evidence>
<gene>
    <name evidence="13" type="ORF">ALMOND_2B005852</name>
</gene>
<dbReference type="Pfam" id="PF07995">
    <property type="entry name" value="GSDH"/>
    <property type="match status" value="1"/>
</dbReference>
<dbReference type="FunFam" id="2.120.10.30:FF:000067">
    <property type="entry name" value="HHIP-like 1"/>
    <property type="match status" value="1"/>
</dbReference>